<evidence type="ECO:0000313" key="3">
    <source>
        <dbReference type="EMBL" id="QTE29428.1"/>
    </source>
</evidence>
<feature type="region of interest" description="Disordered" evidence="1">
    <location>
        <begin position="1"/>
        <end position="45"/>
    </location>
</feature>
<dbReference type="Gene3D" id="1.20.120.450">
    <property type="entry name" value="dinb family like domain"/>
    <property type="match status" value="1"/>
</dbReference>
<dbReference type="AlphaFoldDB" id="A0A8A4ZIJ3"/>
<reference evidence="3" key="1">
    <citation type="submission" date="2021-03" db="EMBL/GenBank/DDBJ databases">
        <title>Pengzhenrongella sicca gen. nov., sp. nov., a new member of suborder Micrococcineae isolated from High-Arctic tundra soil.</title>
        <authorList>
            <person name="Peng F."/>
        </authorList>
    </citation>
    <scope>NUCLEOTIDE SEQUENCE</scope>
    <source>
        <strain evidence="3">LRZ-2</strain>
    </source>
</reference>
<evidence type="ECO:0000256" key="1">
    <source>
        <dbReference type="SAM" id="MobiDB-lite"/>
    </source>
</evidence>
<proteinExistence type="predicted"/>
<dbReference type="SUPFAM" id="SSF109854">
    <property type="entry name" value="DinB/YfiT-like putative metalloenzymes"/>
    <property type="match status" value="1"/>
</dbReference>
<dbReference type="KEGG" id="psic:J4E96_19555"/>
<feature type="domain" description="DinB-like" evidence="2">
    <location>
        <begin position="89"/>
        <end position="204"/>
    </location>
</feature>
<name>A0A8A4ZIJ3_9MICO</name>
<dbReference type="EMBL" id="CP071868">
    <property type="protein sequence ID" value="QTE29428.1"/>
    <property type="molecule type" value="Genomic_DNA"/>
</dbReference>
<evidence type="ECO:0000313" key="4">
    <source>
        <dbReference type="Proteomes" id="UP000663937"/>
    </source>
</evidence>
<accession>A0A8A4ZIJ3</accession>
<dbReference type="InterPro" id="IPR034660">
    <property type="entry name" value="DinB/YfiT-like"/>
</dbReference>
<evidence type="ECO:0000259" key="2">
    <source>
        <dbReference type="Pfam" id="PF12867"/>
    </source>
</evidence>
<sequence length="209" mass="22989">MTNEHLEPADQPVRTAGTLPARPAAEPTSAAETRTAPPIEPDTKDWTWVITRPCPECGFAAAETPPDAIGATARALAARWQVALDRPNVAVRPDPGTWSVLEYGAHVRDVNRIFAERLRAILELDYPMFANWDQDAAAVEQHYELQDPQTVAGELVRAAAVLADRFDAVEPDQLDRPGRRSNGSDFTVITLGRYYLHDVVHHLHDVAAA</sequence>
<gene>
    <name evidence="3" type="ORF">J4E96_19555</name>
</gene>
<dbReference type="RefSeq" id="WP_227423707.1">
    <property type="nucleotide sequence ID" value="NZ_CP071868.1"/>
</dbReference>
<protein>
    <submittedName>
        <fullName evidence="3">DinB family protein</fullName>
    </submittedName>
</protein>
<dbReference type="Proteomes" id="UP000663937">
    <property type="component" value="Chromosome"/>
</dbReference>
<organism evidence="3 4">
    <name type="scientific">Pengzhenrongella sicca</name>
    <dbReference type="NCBI Taxonomy" id="2819238"/>
    <lineage>
        <taxon>Bacteria</taxon>
        <taxon>Bacillati</taxon>
        <taxon>Actinomycetota</taxon>
        <taxon>Actinomycetes</taxon>
        <taxon>Micrococcales</taxon>
        <taxon>Pengzhenrongella</taxon>
    </lineage>
</organism>
<keyword evidence="4" id="KW-1185">Reference proteome</keyword>
<dbReference type="InterPro" id="IPR024775">
    <property type="entry name" value="DinB-like"/>
</dbReference>
<dbReference type="Pfam" id="PF12867">
    <property type="entry name" value="DinB_2"/>
    <property type="match status" value="1"/>
</dbReference>